<dbReference type="InterPro" id="IPR043502">
    <property type="entry name" value="DNA/RNA_pol_sf"/>
</dbReference>
<organism evidence="4 5">
    <name type="scientific">Solanum verrucosum</name>
    <dbReference type="NCBI Taxonomy" id="315347"/>
    <lineage>
        <taxon>Eukaryota</taxon>
        <taxon>Viridiplantae</taxon>
        <taxon>Streptophyta</taxon>
        <taxon>Embryophyta</taxon>
        <taxon>Tracheophyta</taxon>
        <taxon>Spermatophyta</taxon>
        <taxon>Magnoliopsida</taxon>
        <taxon>eudicotyledons</taxon>
        <taxon>Gunneridae</taxon>
        <taxon>Pentapetalae</taxon>
        <taxon>asterids</taxon>
        <taxon>lamiids</taxon>
        <taxon>Solanales</taxon>
        <taxon>Solanaceae</taxon>
        <taxon>Solanoideae</taxon>
        <taxon>Solaneae</taxon>
        <taxon>Solanum</taxon>
    </lineage>
</organism>
<dbReference type="AlphaFoldDB" id="A0AAF0QGQ5"/>
<sequence length="512" mass="57272">EFPVVFSLSAAATAPSQLLFQLSSSRQLPPASTGTYLTNRLPTPTLDNQYLFQKLFGTSPNKTKLRAFGCLYFPWLRPYANHKLEPRSKPCIFIDYSSNQSAYKCYEPVSKKIFFSRHVQFVESTFPCSSQLLPSSSVHVSWNAASNSATHFTLPVPSSVKRPSPLPVPSPSPNEDTVISSPPCRESPQGTSDPSLSSLPYQTNTHIQQGPTRNHPMTTRSQNNIYKPKQAFTATKHPISSSIEPSCVTQAIKDPEWRAAMIKQNSDGTISRYKARLVAKGFHKRPGLDYHNTFSPVIKTTTIRVVLCTALQLGWKIRQLDVNNAFLQGSLHEEVYMRQPPGFVDSTRPSHICKLKQAIYGLKQAPRAWYHELSKFILSLGFVQSQSDASLFIYAPALLHELHQCPSSTPTILCDNIGVNPVFHSRMKHVSIDFHFVRNRIAKGQLRVVHVSMKDQLADALTKPLSRQRLEFLRSKIGVSDGSSVLRGRVNDTEYSQDQNKSSSKSCSIKIP</sequence>
<dbReference type="CDD" id="cd09272">
    <property type="entry name" value="RNase_HI_RT_Ty1"/>
    <property type="match status" value="1"/>
</dbReference>
<name>A0AAF0QGQ5_SOLVR</name>
<dbReference type="InterPro" id="IPR057670">
    <property type="entry name" value="SH3_retrovirus"/>
</dbReference>
<evidence type="ECO:0000256" key="1">
    <source>
        <dbReference type="SAM" id="MobiDB-lite"/>
    </source>
</evidence>
<gene>
    <name evidence="4" type="ORF">MTR67_012994</name>
</gene>
<evidence type="ECO:0000313" key="4">
    <source>
        <dbReference type="EMBL" id="WMV19609.1"/>
    </source>
</evidence>
<feature type="region of interest" description="Disordered" evidence="1">
    <location>
        <begin position="153"/>
        <end position="201"/>
    </location>
</feature>
<feature type="compositionally biased region" description="Polar residues" evidence="1">
    <location>
        <begin position="188"/>
        <end position="201"/>
    </location>
</feature>
<dbReference type="Pfam" id="PF07727">
    <property type="entry name" value="RVT_2"/>
    <property type="match status" value="1"/>
</dbReference>
<dbReference type="Proteomes" id="UP001234989">
    <property type="component" value="Chromosome 3"/>
</dbReference>
<dbReference type="EMBL" id="CP133614">
    <property type="protein sequence ID" value="WMV19609.1"/>
    <property type="molecule type" value="Genomic_DNA"/>
</dbReference>
<keyword evidence="5" id="KW-1185">Reference proteome</keyword>
<dbReference type="SUPFAM" id="SSF56672">
    <property type="entry name" value="DNA/RNA polymerases"/>
    <property type="match status" value="1"/>
</dbReference>
<feature type="domain" description="Retroviral polymerase SH3-like" evidence="3">
    <location>
        <begin position="70"/>
        <end position="130"/>
    </location>
</feature>
<accession>A0AAF0QGQ5</accession>
<evidence type="ECO:0008006" key="6">
    <source>
        <dbReference type="Google" id="ProtNLM"/>
    </source>
</evidence>
<feature type="non-terminal residue" evidence="4">
    <location>
        <position position="1"/>
    </location>
</feature>
<feature type="domain" description="Reverse transcriptase Ty1/copia-type" evidence="2">
    <location>
        <begin position="265"/>
        <end position="393"/>
    </location>
</feature>
<protein>
    <recommendedName>
        <fullName evidence="6">Reverse transcriptase Ty1/copia-type domain-containing protein</fullName>
    </recommendedName>
</protein>
<dbReference type="InterPro" id="IPR013103">
    <property type="entry name" value="RVT_2"/>
</dbReference>
<proteinExistence type="predicted"/>
<evidence type="ECO:0000313" key="5">
    <source>
        <dbReference type="Proteomes" id="UP001234989"/>
    </source>
</evidence>
<evidence type="ECO:0000259" key="2">
    <source>
        <dbReference type="Pfam" id="PF07727"/>
    </source>
</evidence>
<evidence type="ECO:0000259" key="3">
    <source>
        <dbReference type="Pfam" id="PF25597"/>
    </source>
</evidence>
<dbReference type="Pfam" id="PF25597">
    <property type="entry name" value="SH3_retrovirus"/>
    <property type="match status" value="1"/>
</dbReference>
<reference evidence="4" key="1">
    <citation type="submission" date="2023-08" db="EMBL/GenBank/DDBJ databases">
        <title>A de novo genome assembly of Solanum verrucosum Schlechtendal, a Mexican diploid species geographically isolated from the other diploid A-genome species in potato relatives.</title>
        <authorList>
            <person name="Hosaka K."/>
        </authorList>
    </citation>
    <scope>NUCLEOTIDE SEQUENCE</scope>
    <source>
        <tissue evidence="4">Young leaves</tissue>
    </source>
</reference>
<feature type="region of interest" description="Disordered" evidence="1">
    <location>
        <begin position="490"/>
        <end position="512"/>
    </location>
</feature>
<feature type="compositionally biased region" description="Low complexity" evidence="1">
    <location>
        <begin position="501"/>
        <end position="512"/>
    </location>
</feature>